<name>A0A7Y9RU60_9ACTN</name>
<accession>A0A7Y9RU60</accession>
<dbReference type="PANTHER" id="PTHR35526:SF3">
    <property type="entry name" value="ANTI-SIGMA-F FACTOR RSBW"/>
    <property type="match status" value="1"/>
</dbReference>
<keyword evidence="5" id="KW-1185">Reference proteome</keyword>
<gene>
    <name evidence="4" type="ORF">BJ989_000942</name>
</gene>
<evidence type="ECO:0000313" key="4">
    <source>
        <dbReference type="EMBL" id="NYG54638.1"/>
    </source>
</evidence>
<dbReference type="EMBL" id="JACCAC010000001">
    <property type="protein sequence ID" value="NYG54638.1"/>
    <property type="molecule type" value="Genomic_DNA"/>
</dbReference>
<dbReference type="InterPro" id="IPR003594">
    <property type="entry name" value="HATPase_dom"/>
</dbReference>
<dbReference type="AlphaFoldDB" id="A0A7Y9RU60"/>
<keyword evidence="1" id="KW-0723">Serine/threonine-protein kinase</keyword>
<dbReference type="RefSeq" id="WP_179517221.1">
    <property type="nucleotide sequence ID" value="NZ_JACCAC010000001.1"/>
</dbReference>
<feature type="region of interest" description="Disordered" evidence="2">
    <location>
        <begin position="67"/>
        <end position="86"/>
    </location>
</feature>
<dbReference type="InterPro" id="IPR050267">
    <property type="entry name" value="Anti-sigma-factor_SerPK"/>
</dbReference>
<evidence type="ECO:0000313" key="5">
    <source>
        <dbReference type="Proteomes" id="UP000544110"/>
    </source>
</evidence>
<keyword evidence="1" id="KW-0808">Transferase</keyword>
<evidence type="ECO:0000256" key="2">
    <source>
        <dbReference type="SAM" id="MobiDB-lite"/>
    </source>
</evidence>
<proteinExistence type="predicted"/>
<evidence type="ECO:0000259" key="3">
    <source>
        <dbReference type="Pfam" id="PF13581"/>
    </source>
</evidence>
<dbReference type="Gene3D" id="3.30.565.10">
    <property type="entry name" value="Histidine kinase-like ATPase, C-terminal domain"/>
    <property type="match status" value="1"/>
</dbReference>
<feature type="domain" description="Histidine kinase/HSP90-like ATPase" evidence="3">
    <location>
        <begin position="9"/>
        <end position="163"/>
    </location>
</feature>
<dbReference type="Proteomes" id="UP000544110">
    <property type="component" value="Unassembled WGS sequence"/>
</dbReference>
<evidence type="ECO:0000256" key="1">
    <source>
        <dbReference type="ARBA" id="ARBA00022527"/>
    </source>
</evidence>
<comment type="caution">
    <text evidence="4">The sequence shown here is derived from an EMBL/GenBank/DDBJ whole genome shotgun (WGS) entry which is preliminary data.</text>
</comment>
<dbReference type="InterPro" id="IPR036890">
    <property type="entry name" value="HATPase_C_sf"/>
</dbReference>
<dbReference type="Pfam" id="PF13581">
    <property type="entry name" value="HATPase_c_2"/>
    <property type="match status" value="1"/>
</dbReference>
<protein>
    <recommendedName>
        <fullName evidence="3">Histidine kinase/HSP90-like ATPase domain-containing protein</fullName>
    </recommendedName>
</protein>
<reference evidence="4 5" key="1">
    <citation type="submission" date="2020-07" db="EMBL/GenBank/DDBJ databases">
        <title>Sequencing the genomes of 1000 actinobacteria strains.</title>
        <authorList>
            <person name="Klenk H.-P."/>
        </authorList>
    </citation>
    <scope>NUCLEOTIDE SEQUENCE [LARGE SCALE GENOMIC DNA]</scope>
    <source>
        <strain evidence="4 5">DSM 24552</strain>
    </source>
</reference>
<keyword evidence="1" id="KW-0418">Kinase</keyword>
<sequence>MDAHALPLEPEPRSVQAARRWVVDVCARLGRDDLADAAALGVSELVTNALLHAEPPLAVRVGGTREHPRVEVHDGSPTPPTPPDPLATDLDLGAFLGDLAELGDLGDLGSLGDRTDLEARAEAQMGGFDGLDGLIDDPDLVGSALLSTQGRGLGIVSMVSSAWGAYLVPDGKVVWFEPACEEGSGAPSEAAVFTTTDDQAASGASRRGPRFPVFVQGVPVRTFAGFRHHFRELRRELRLLALAHGSEYPLATSLSVLLTDFESELAHAIGTDQLEQALGSGAEQVDLVLEVPLTTPPVITQMLELLELADAFCRAERLLSLARTPLQRDFQRWFLGEFVRQSEGAAPVPWRQVRPVVERPAP</sequence>
<organism evidence="4 5">
    <name type="scientific">Nocardioides perillae</name>
    <dbReference type="NCBI Taxonomy" id="1119534"/>
    <lineage>
        <taxon>Bacteria</taxon>
        <taxon>Bacillati</taxon>
        <taxon>Actinomycetota</taxon>
        <taxon>Actinomycetes</taxon>
        <taxon>Propionibacteriales</taxon>
        <taxon>Nocardioidaceae</taxon>
        <taxon>Nocardioides</taxon>
    </lineage>
</organism>
<dbReference type="PANTHER" id="PTHR35526">
    <property type="entry name" value="ANTI-SIGMA-F FACTOR RSBW-RELATED"/>
    <property type="match status" value="1"/>
</dbReference>